<dbReference type="InterPro" id="IPR000326">
    <property type="entry name" value="PAP2/HPO"/>
</dbReference>
<feature type="transmembrane region" description="Helical" evidence="1">
    <location>
        <begin position="13"/>
        <end position="29"/>
    </location>
</feature>
<feature type="transmembrane region" description="Helical" evidence="1">
    <location>
        <begin position="36"/>
        <end position="60"/>
    </location>
</feature>
<reference evidence="3 4" key="1">
    <citation type="submission" date="2023-10" db="EMBL/GenBank/DDBJ databases">
        <title>Noviherbaspirillum sp. CPCC 100848 genome assembly.</title>
        <authorList>
            <person name="Li X.Y."/>
            <person name="Fang X.M."/>
        </authorList>
    </citation>
    <scope>NUCLEOTIDE SEQUENCE [LARGE SCALE GENOMIC DNA]</scope>
    <source>
        <strain evidence="3 4">CPCC 100848</strain>
    </source>
</reference>
<dbReference type="Pfam" id="PF01569">
    <property type="entry name" value="PAP2"/>
    <property type="match status" value="1"/>
</dbReference>
<protein>
    <submittedName>
        <fullName evidence="3">Phosphatase PAP2 family protein</fullName>
    </submittedName>
</protein>
<feature type="transmembrane region" description="Helical" evidence="1">
    <location>
        <begin position="72"/>
        <end position="91"/>
    </location>
</feature>
<dbReference type="SUPFAM" id="SSF48317">
    <property type="entry name" value="Acid phosphatase/Vanadium-dependent haloperoxidase"/>
    <property type="match status" value="1"/>
</dbReference>
<accession>A0ABU6J538</accession>
<sequence length="221" mass="24012">MIDWNEITRFGDVTITSFAALAIAAWLLAENENKLALCWSLLFAVGMAVVIATKMAFIGWGIGIRSIDFTGFSGHAMRATAVLPVLFYLMLEKAPRPLRAFGAIFGLGFGAVVGISRIAVHAHSASEVIAGCLLGAAVSISFIWVAGTTLRRQVFNPVRIVLSAAALLTAPYVHPAPTQQWLTSLTLYFSGHDEPFPRKEWQQLKPRLSTASSAHEEKVEE</sequence>
<keyword evidence="1" id="KW-0472">Membrane</keyword>
<evidence type="ECO:0000313" key="4">
    <source>
        <dbReference type="Proteomes" id="UP001352263"/>
    </source>
</evidence>
<name>A0ABU6J538_9BURK</name>
<gene>
    <name evidence="3" type="ORF">RY831_06285</name>
</gene>
<keyword evidence="1" id="KW-1133">Transmembrane helix</keyword>
<dbReference type="RefSeq" id="WP_326505476.1">
    <property type="nucleotide sequence ID" value="NZ_JAWIIV010000004.1"/>
</dbReference>
<dbReference type="Proteomes" id="UP001352263">
    <property type="component" value="Unassembled WGS sequence"/>
</dbReference>
<keyword evidence="1" id="KW-0812">Transmembrane</keyword>
<evidence type="ECO:0000259" key="2">
    <source>
        <dbReference type="SMART" id="SM00014"/>
    </source>
</evidence>
<dbReference type="Gene3D" id="1.20.144.10">
    <property type="entry name" value="Phosphatidic acid phosphatase type 2/haloperoxidase"/>
    <property type="match status" value="1"/>
</dbReference>
<dbReference type="EMBL" id="JAWIIV010000004">
    <property type="protein sequence ID" value="MEC4718745.1"/>
    <property type="molecule type" value="Genomic_DNA"/>
</dbReference>
<feature type="domain" description="Phosphatidic acid phosphatase type 2/haloperoxidase" evidence="2">
    <location>
        <begin position="16"/>
        <end position="143"/>
    </location>
</feature>
<dbReference type="SMART" id="SM00014">
    <property type="entry name" value="acidPPc"/>
    <property type="match status" value="1"/>
</dbReference>
<organism evidence="3 4">
    <name type="scientific">Noviherbaspirillum album</name>
    <dbReference type="NCBI Taxonomy" id="3080276"/>
    <lineage>
        <taxon>Bacteria</taxon>
        <taxon>Pseudomonadati</taxon>
        <taxon>Pseudomonadota</taxon>
        <taxon>Betaproteobacteria</taxon>
        <taxon>Burkholderiales</taxon>
        <taxon>Oxalobacteraceae</taxon>
        <taxon>Noviherbaspirillum</taxon>
    </lineage>
</organism>
<feature type="transmembrane region" description="Helical" evidence="1">
    <location>
        <begin position="103"/>
        <end position="122"/>
    </location>
</feature>
<comment type="caution">
    <text evidence="3">The sequence shown here is derived from an EMBL/GenBank/DDBJ whole genome shotgun (WGS) entry which is preliminary data.</text>
</comment>
<feature type="transmembrane region" description="Helical" evidence="1">
    <location>
        <begin position="128"/>
        <end position="150"/>
    </location>
</feature>
<dbReference type="InterPro" id="IPR036938">
    <property type="entry name" value="PAP2/HPO_sf"/>
</dbReference>
<evidence type="ECO:0000256" key="1">
    <source>
        <dbReference type="SAM" id="Phobius"/>
    </source>
</evidence>
<keyword evidence="4" id="KW-1185">Reference proteome</keyword>
<evidence type="ECO:0000313" key="3">
    <source>
        <dbReference type="EMBL" id="MEC4718745.1"/>
    </source>
</evidence>
<proteinExistence type="predicted"/>